<evidence type="ECO:0000313" key="1">
    <source>
        <dbReference type="EMBL" id="GAA0687350.1"/>
    </source>
</evidence>
<dbReference type="Proteomes" id="UP001499915">
    <property type="component" value="Unassembled WGS sequence"/>
</dbReference>
<keyword evidence="2" id="KW-1185">Reference proteome</keyword>
<dbReference type="EMBL" id="BAAAET010000001">
    <property type="protein sequence ID" value="GAA0687350.1"/>
    <property type="molecule type" value="Genomic_DNA"/>
</dbReference>
<sequence length="53" mass="5402">MFDVSVVLKASHTGLEYGKEGTEPANARASRAAAGSITAGSRKAVMAGQNPCH</sequence>
<comment type="caution">
    <text evidence="1">The sequence shown here is derived from an EMBL/GenBank/DDBJ whole genome shotgun (WGS) entry which is preliminary data.</text>
</comment>
<organism evidence="1 2">
    <name type="scientific">Marinobacterium maritimum</name>
    <dbReference type="NCBI Taxonomy" id="500162"/>
    <lineage>
        <taxon>Bacteria</taxon>
        <taxon>Pseudomonadati</taxon>
        <taxon>Pseudomonadota</taxon>
        <taxon>Gammaproteobacteria</taxon>
        <taxon>Oceanospirillales</taxon>
        <taxon>Oceanospirillaceae</taxon>
        <taxon>Marinobacterium</taxon>
    </lineage>
</organism>
<gene>
    <name evidence="1" type="ORF">GCM10009104_11790</name>
</gene>
<accession>A0ABN1I452</accession>
<name>A0ABN1I452_9GAMM</name>
<protein>
    <submittedName>
        <fullName evidence="1">Uncharacterized protein</fullName>
    </submittedName>
</protein>
<reference evidence="1 2" key="1">
    <citation type="journal article" date="2019" name="Int. J. Syst. Evol. Microbiol.">
        <title>The Global Catalogue of Microorganisms (GCM) 10K type strain sequencing project: providing services to taxonomists for standard genome sequencing and annotation.</title>
        <authorList>
            <consortium name="The Broad Institute Genomics Platform"/>
            <consortium name="The Broad Institute Genome Sequencing Center for Infectious Disease"/>
            <person name="Wu L."/>
            <person name="Ma J."/>
        </authorList>
    </citation>
    <scope>NUCLEOTIDE SEQUENCE [LARGE SCALE GENOMIC DNA]</scope>
    <source>
        <strain evidence="1 2">JCM 15134</strain>
    </source>
</reference>
<proteinExistence type="predicted"/>
<evidence type="ECO:0000313" key="2">
    <source>
        <dbReference type="Proteomes" id="UP001499915"/>
    </source>
</evidence>